<evidence type="ECO:0000313" key="3">
    <source>
        <dbReference type="Proteomes" id="UP000006051"/>
    </source>
</evidence>
<dbReference type="GeneID" id="97258847"/>
<sequence length="306" mass="34291">MTKLSIFQKTEQIPVAVERYMENTGAKQPDVAKISGVGLTYVNQILQRKTHIGKTAIKDVYYLGLAKAIGLDIRVSYWQHFDTANFQQIINKIKEVRESGERATIDGDTGSGKTHALRQYITRYPNNTFIVTCSAVENAKEFAVNIGEVVGVETFGTAGTIIKKVVKKLLMCDNPILIIDEAEHIGKKTGYINIIKTLADGLDGKVGFLLVGMGINEILKKGYERNKQNFRQTARRFGRRENLITDITEDIDKICSTLELSQTVANWLKKRVQNFGDLEIIIKDAFAEAEKSNQAVNVELLNTLYI</sequence>
<dbReference type="AlphaFoldDB" id="I4A369"/>
<dbReference type="Pfam" id="PF13401">
    <property type="entry name" value="AAA_22"/>
    <property type="match status" value="1"/>
</dbReference>
<protein>
    <recommendedName>
        <fullName evidence="1">ORC1/DEAH AAA+ ATPase domain-containing protein</fullName>
    </recommendedName>
</protein>
<dbReference type="RefSeq" id="WP_014791904.1">
    <property type="nucleotide sequence ID" value="NC_018016.1"/>
</dbReference>
<feature type="domain" description="ORC1/DEAH AAA+ ATPase" evidence="1">
    <location>
        <begin position="104"/>
        <end position="213"/>
    </location>
</feature>
<name>I4A369_ORNRL</name>
<dbReference type="GO" id="GO:0016887">
    <property type="term" value="F:ATP hydrolysis activity"/>
    <property type="evidence" value="ECO:0007669"/>
    <property type="project" value="InterPro"/>
</dbReference>
<dbReference type="HOGENOM" id="CLU_908636_0_0_10"/>
<organism evidence="2 3">
    <name type="scientific">Ornithobacterium rhinotracheale (strain ATCC 51463 / DSM 15997 / CCUG 23171 / CIP 104009 / LMG 9086)</name>
    <dbReference type="NCBI Taxonomy" id="867902"/>
    <lineage>
        <taxon>Bacteria</taxon>
        <taxon>Pseudomonadati</taxon>
        <taxon>Bacteroidota</taxon>
        <taxon>Flavobacteriia</taxon>
        <taxon>Flavobacteriales</taxon>
        <taxon>Weeksellaceae</taxon>
        <taxon>Ornithobacterium</taxon>
    </lineage>
</organism>
<dbReference type="Gene3D" id="3.40.50.300">
    <property type="entry name" value="P-loop containing nucleotide triphosphate hydrolases"/>
    <property type="match status" value="1"/>
</dbReference>
<dbReference type="KEGG" id="orh:Ornrh_2272"/>
<reference evidence="2 3" key="1">
    <citation type="submission" date="2012-06" db="EMBL/GenBank/DDBJ databases">
        <title>The complete genome of Ornithobacterium rhinotracheale DSM 15997.</title>
        <authorList>
            <consortium name="US DOE Joint Genome Institute (JGI-PGF)"/>
            <person name="Lucas S."/>
            <person name="Copeland A."/>
            <person name="Lapidus A."/>
            <person name="Goodwin L."/>
            <person name="Pitluck S."/>
            <person name="Peters L."/>
            <person name="Mikhailova N."/>
            <person name="Teshima H."/>
            <person name="Kyrpides N."/>
            <person name="Mavromatis K."/>
            <person name="Pagani I."/>
            <person name="Ivanova N."/>
            <person name="Ovchinnikova G."/>
            <person name="Zeytun A."/>
            <person name="Detter J.C."/>
            <person name="Han C."/>
            <person name="Land M."/>
            <person name="Hauser L."/>
            <person name="Markowitz V."/>
            <person name="Cheng J.-F."/>
            <person name="Hugenholtz P."/>
            <person name="Woyke T."/>
            <person name="Wu D."/>
            <person name="Lang E."/>
            <person name="Kopitz M."/>
            <person name="Brambilla E."/>
            <person name="Klenk H.-P."/>
            <person name="Eisen J.A."/>
        </authorList>
    </citation>
    <scope>NUCLEOTIDE SEQUENCE [LARGE SCALE GENOMIC DNA]</scope>
    <source>
        <strain evidence="3">ATCC 51463 / DSM 15997 / CCUG 23171 / LMG 9086</strain>
    </source>
</reference>
<evidence type="ECO:0000259" key="1">
    <source>
        <dbReference type="Pfam" id="PF13401"/>
    </source>
</evidence>
<dbReference type="STRING" id="867902.Ornrh_2272"/>
<dbReference type="InterPro" id="IPR049945">
    <property type="entry name" value="AAA_22"/>
</dbReference>
<keyword evidence="3" id="KW-1185">Reference proteome</keyword>
<dbReference type="EMBL" id="CP003283">
    <property type="protein sequence ID" value="AFL98403.1"/>
    <property type="molecule type" value="Genomic_DNA"/>
</dbReference>
<dbReference type="InterPro" id="IPR027417">
    <property type="entry name" value="P-loop_NTPase"/>
</dbReference>
<accession>I4A369</accession>
<dbReference type="eggNOG" id="COG2842">
    <property type="taxonomic scope" value="Bacteria"/>
</dbReference>
<proteinExistence type="predicted"/>
<dbReference type="GeneID" id="71570340"/>
<dbReference type="SUPFAM" id="SSF52540">
    <property type="entry name" value="P-loop containing nucleoside triphosphate hydrolases"/>
    <property type="match status" value="1"/>
</dbReference>
<evidence type="ECO:0000313" key="2">
    <source>
        <dbReference type="EMBL" id="AFL98403.1"/>
    </source>
</evidence>
<dbReference type="Proteomes" id="UP000006051">
    <property type="component" value="Chromosome"/>
</dbReference>
<gene>
    <name evidence="2" type="ordered locus">Ornrh_2272</name>
</gene>